<feature type="non-terminal residue" evidence="5">
    <location>
        <position position="374"/>
    </location>
</feature>
<dbReference type="EMBL" id="LGUT01002026">
    <property type="protein sequence ID" value="KOG87802.1"/>
    <property type="molecule type" value="Genomic_DNA"/>
</dbReference>
<feature type="domain" description="Ketosynthase family 3 (KS3)" evidence="4">
    <location>
        <begin position="1"/>
        <end position="374"/>
    </location>
</feature>
<dbReference type="PROSITE" id="PS52004">
    <property type="entry name" value="KS3_2"/>
    <property type="match status" value="1"/>
</dbReference>
<dbReference type="Pfam" id="PF02801">
    <property type="entry name" value="Ketoacyl-synt_C"/>
    <property type="match status" value="1"/>
</dbReference>
<evidence type="ECO:0000256" key="3">
    <source>
        <dbReference type="ARBA" id="ARBA00023315"/>
    </source>
</evidence>
<accession>A0ABR5J362</accession>
<evidence type="ECO:0000313" key="5">
    <source>
        <dbReference type="EMBL" id="KOG87802.1"/>
    </source>
</evidence>
<dbReference type="PANTHER" id="PTHR11712">
    <property type="entry name" value="POLYKETIDE SYNTHASE-RELATED"/>
    <property type="match status" value="1"/>
</dbReference>
<dbReference type="InterPro" id="IPR000794">
    <property type="entry name" value="Beta-ketoacyl_synthase"/>
</dbReference>
<name>A0ABR5J362_9ACTN</name>
<evidence type="ECO:0000256" key="1">
    <source>
        <dbReference type="ARBA" id="ARBA00008467"/>
    </source>
</evidence>
<dbReference type="SMART" id="SM00825">
    <property type="entry name" value="PKS_KS"/>
    <property type="match status" value="1"/>
</dbReference>
<dbReference type="Proteomes" id="UP000037020">
    <property type="component" value="Unassembled WGS sequence"/>
</dbReference>
<comment type="similarity">
    <text evidence="1">Belongs to the thiolase-like superfamily. Beta-ketoacyl-ACP synthases family.</text>
</comment>
<comment type="caution">
    <text evidence="5">The sequence shown here is derived from an EMBL/GenBank/DDBJ whole genome shotgun (WGS) entry which is preliminary data.</text>
</comment>
<evidence type="ECO:0000256" key="2">
    <source>
        <dbReference type="ARBA" id="ARBA00022679"/>
    </source>
</evidence>
<proteinExistence type="inferred from homology"/>
<organism evidence="5 6">
    <name type="scientific">Streptomyces varsoviensis</name>
    <dbReference type="NCBI Taxonomy" id="67373"/>
    <lineage>
        <taxon>Bacteria</taxon>
        <taxon>Bacillati</taxon>
        <taxon>Actinomycetota</taxon>
        <taxon>Actinomycetes</taxon>
        <taxon>Kitasatosporales</taxon>
        <taxon>Streptomycetaceae</taxon>
        <taxon>Streptomyces</taxon>
    </lineage>
</organism>
<dbReference type="PANTHER" id="PTHR11712:SF322">
    <property type="entry name" value="POLYKETIDE BETA-KETOACYL SYNTHASE 2-RELATED"/>
    <property type="match status" value="1"/>
</dbReference>
<dbReference type="InterPro" id="IPR014030">
    <property type="entry name" value="Ketoacyl_synth_N"/>
</dbReference>
<dbReference type="SUPFAM" id="SSF53901">
    <property type="entry name" value="Thiolase-like"/>
    <property type="match status" value="2"/>
</dbReference>
<gene>
    <name evidence="5" type="ORF">ADK38_23405</name>
</gene>
<dbReference type="Pfam" id="PF00109">
    <property type="entry name" value="ketoacyl-synt"/>
    <property type="match status" value="1"/>
</dbReference>
<dbReference type="Gene3D" id="3.40.47.10">
    <property type="match status" value="2"/>
</dbReference>
<evidence type="ECO:0000313" key="6">
    <source>
        <dbReference type="Proteomes" id="UP000037020"/>
    </source>
</evidence>
<protein>
    <submittedName>
        <fullName evidence="5">Beta-ketoacyl synthase</fullName>
    </submittedName>
</protein>
<reference evidence="5 6" key="1">
    <citation type="submission" date="2015-07" db="EMBL/GenBank/DDBJ databases">
        <authorList>
            <person name="Ju K.-S."/>
            <person name="Doroghazi J.R."/>
            <person name="Metcalf W.W."/>
        </authorList>
    </citation>
    <scope>NUCLEOTIDE SEQUENCE [LARGE SCALE GENOMIC DNA]</scope>
    <source>
        <strain evidence="5 6">NRRL B-3589</strain>
    </source>
</reference>
<dbReference type="InterPro" id="IPR020841">
    <property type="entry name" value="PKS_Beta-ketoAc_synthase_dom"/>
</dbReference>
<evidence type="ECO:0000259" key="4">
    <source>
        <dbReference type="PROSITE" id="PS52004"/>
    </source>
</evidence>
<dbReference type="InterPro" id="IPR014031">
    <property type="entry name" value="Ketoacyl_synth_C"/>
</dbReference>
<keyword evidence="3" id="KW-0012">Acyltransferase</keyword>
<dbReference type="CDD" id="cd00832">
    <property type="entry name" value="CLF"/>
    <property type="match status" value="1"/>
</dbReference>
<keyword evidence="2" id="KW-0808">Transferase</keyword>
<keyword evidence="6" id="KW-1185">Reference proteome</keyword>
<sequence length="374" mass="38576">MTAAVVTGIGIAAPNGLGAEAYWEALLRGDNGVAPLSRYDTSGYPATLAGEIKDFVPEEHIPGRLLPQTDVMTRLSLAAAQWALDDADVDLDTVPADRRGVVTAATAGGYDFGQRELQNLWSKGPKHVGAYQSFAWFYAVNTGQIGIRHNMRGPCAAVVADHAGGLDAMAQGRRSLRKGARLMLAGAVDSSLSPFAWAGHLAGGRVARGDDPERAYLPFDEDAAGHVPGEGGAFLVLEDGSAAAERGARAYGEIAGYAATFDPRPERGAAACSTGLERAIRGALTDAGTAPDQVGVVFADAAGTADLDRAEADALSAVFGPRGVPVTAPKTLTGRLCSGGAPLDVATALLALREGVLPHTAHITKPAFGDRLDL</sequence>
<dbReference type="InterPro" id="IPR016039">
    <property type="entry name" value="Thiolase-like"/>
</dbReference>